<dbReference type="AlphaFoldDB" id="A0A5C3NCM7"/>
<reference evidence="1 2" key="1">
    <citation type="journal article" date="2019" name="Nat. Ecol. Evol.">
        <title>Megaphylogeny resolves global patterns of mushroom evolution.</title>
        <authorList>
            <person name="Varga T."/>
            <person name="Krizsan K."/>
            <person name="Foldi C."/>
            <person name="Dima B."/>
            <person name="Sanchez-Garcia M."/>
            <person name="Sanchez-Ramirez S."/>
            <person name="Szollosi G.J."/>
            <person name="Szarkandi J.G."/>
            <person name="Papp V."/>
            <person name="Albert L."/>
            <person name="Andreopoulos W."/>
            <person name="Angelini C."/>
            <person name="Antonin V."/>
            <person name="Barry K.W."/>
            <person name="Bougher N.L."/>
            <person name="Buchanan P."/>
            <person name="Buyck B."/>
            <person name="Bense V."/>
            <person name="Catcheside P."/>
            <person name="Chovatia M."/>
            <person name="Cooper J."/>
            <person name="Damon W."/>
            <person name="Desjardin D."/>
            <person name="Finy P."/>
            <person name="Geml J."/>
            <person name="Haridas S."/>
            <person name="Hughes K."/>
            <person name="Justo A."/>
            <person name="Karasinski D."/>
            <person name="Kautmanova I."/>
            <person name="Kiss B."/>
            <person name="Kocsube S."/>
            <person name="Kotiranta H."/>
            <person name="LaButti K.M."/>
            <person name="Lechner B.E."/>
            <person name="Liimatainen K."/>
            <person name="Lipzen A."/>
            <person name="Lukacs Z."/>
            <person name="Mihaltcheva S."/>
            <person name="Morgado L.N."/>
            <person name="Niskanen T."/>
            <person name="Noordeloos M.E."/>
            <person name="Ohm R.A."/>
            <person name="Ortiz-Santana B."/>
            <person name="Ovrebo C."/>
            <person name="Racz N."/>
            <person name="Riley R."/>
            <person name="Savchenko A."/>
            <person name="Shiryaev A."/>
            <person name="Soop K."/>
            <person name="Spirin V."/>
            <person name="Szebenyi C."/>
            <person name="Tomsovsky M."/>
            <person name="Tulloss R.E."/>
            <person name="Uehling J."/>
            <person name="Grigoriev I.V."/>
            <person name="Vagvolgyi C."/>
            <person name="Papp T."/>
            <person name="Martin F.M."/>
            <person name="Miettinen O."/>
            <person name="Hibbett D.S."/>
            <person name="Nagy L.G."/>
        </authorList>
    </citation>
    <scope>NUCLEOTIDE SEQUENCE [LARGE SCALE GENOMIC DNA]</scope>
    <source>
        <strain evidence="1 2">OMC1185</strain>
    </source>
</reference>
<evidence type="ECO:0000313" key="2">
    <source>
        <dbReference type="Proteomes" id="UP000305948"/>
    </source>
</evidence>
<evidence type="ECO:0000313" key="1">
    <source>
        <dbReference type="EMBL" id="TFK54755.1"/>
    </source>
</evidence>
<protein>
    <recommendedName>
        <fullName evidence="3">F-box domain-containing protein</fullName>
    </recommendedName>
</protein>
<keyword evidence="2" id="KW-1185">Reference proteome</keyword>
<dbReference type="EMBL" id="ML213505">
    <property type="protein sequence ID" value="TFK54755.1"/>
    <property type="molecule type" value="Genomic_DNA"/>
</dbReference>
<gene>
    <name evidence="1" type="ORF">OE88DRAFT_1653237</name>
</gene>
<organism evidence="1 2">
    <name type="scientific">Heliocybe sulcata</name>
    <dbReference type="NCBI Taxonomy" id="5364"/>
    <lineage>
        <taxon>Eukaryota</taxon>
        <taxon>Fungi</taxon>
        <taxon>Dikarya</taxon>
        <taxon>Basidiomycota</taxon>
        <taxon>Agaricomycotina</taxon>
        <taxon>Agaricomycetes</taxon>
        <taxon>Gloeophyllales</taxon>
        <taxon>Gloeophyllaceae</taxon>
        <taxon>Heliocybe</taxon>
    </lineage>
</organism>
<dbReference type="STRING" id="5364.A0A5C3NCM7"/>
<dbReference type="InterPro" id="IPR032675">
    <property type="entry name" value="LRR_dom_sf"/>
</dbReference>
<dbReference type="SUPFAM" id="SSF81383">
    <property type="entry name" value="F-box domain"/>
    <property type="match status" value="1"/>
</dbReference>
<dbReference type="Proteomes" id="UP000305948">
    <property type="component" value="Unassembled WGS sequence"/>
</dbReference>
<dbReference type="Gene3D" id="3.80.10.10">
    <property type="entry name" value="Ribonuclease Inhibitor"/>
    <property type="match status" value="1"/>
</dbReference>
<sequence>MVRTRRQRTGADHLPTELLEMIVQNLHKDRKALKTCSLLSRKWLSLARPHLHREAFLRGKEDLKRWKALIKSCPAIATRYLKSVEVYSEQEADRGFFLKMPPLPSVTELKWLGGLWRVTKDLRRFVGSFPSLEVLEVSGPFASPATLQEFLLLFSRLKSVSFSALNCGMPIPLLRSSTKFDVSQLERVAFGLPALRHHYDFDDLALFMLETPSTHNLKSLSVECDSVSNEAITAVLASCAHSLEHFKLSPPSDLDHVTKDLYAQYELPKPHIPALPKLRRIGFGPISEHKDSDHTFPILGWVLDLIGEIGPREQVSAIQLHFYVDMEADSVEGFFNCMDWKPTTEALAKAFPNAQEVVVRITTEVCVSDALARTYEERLQGDWAQSGLHVCIDWDDGSLRHGNTEEMKAKLHALLGALASESHGWGLDYDSADSWGSDSDIFDDLE</sequence>
<dbReference type="OrthoDB" id="2788229at2759"/>
<accession>A0A5C3NCM7</accession>
<evidence type="ECO:0008006" key="3">
    <source>
        <dbReference type="Google" id="ProtNLM"/>
    </source>
</evidence>
<dbReference type="InterPro" id="IPR036047">
    <property type="entry name" value="F-box-like_dom_sf"/>
</dbReference>
<proteinExistence type="predicted"/>
<name>A0A5C3NCM7_9AGAM</name>